<name>A0ABP6J456_9ACTN</name>
<dbReference type="Proteomes" id="UP001500403">
    <property type="component" value="Unassembled WGS sequence"/>
</dbReference>
<evidence type="ECO:0000313" key="1">
    <source>
        <dbReference type="EMBL" id="GAA2920378.1"/>
    </source>
</evidence>
<keyword evidence="2" id="KW-1185">Reference proteome</keyword>
<accession>A0ABP6J456</accession>
<comment type="caution">
    <text evidence="1">The sequence shown here is derived from an EMBL/GenBank/DDBJ whole genome shotgun (WGS) entry which is preliminary data.</text>
</comment>
<protein>
    <submittedName>
        <fullName evidence="1">Uncharacterized protein</fullName>
    </submittedName>
</protein>
<reference evidence="2" key="1">
    <citation type="journal article" date="2019" name="Int. J. Syst. Evol. Microbiol.">
        <title>The Global Catalogue of Microorganisms (GCM) 10K type strain sequencing project: providing services to taxonomists for standard genome sequencing and annotation.</title>
        <authorList>
            <consortium name="The Broad Institute Genomics Platform"/>
            <consortium name="The Broad Institute Genome Sequencing Center for Infectious Disease"/>
            <person name="Wu L."/>
            <person name="Ma J."/>
        </authorList>
    </citation>
    <scope>NUCLEOTIDE SEQUENCE [LARGE SCALE GENOMIC DNA]</scope>
    <source>
        <strain evidence="2">JCM 9088</strain>
    </source>
</reference>
<evidence type="ECO:0000313" key="2">
    <source>
        <dbReference type="Proteomes" id="UP001500403"/>
    </source>
</evidence>
<dbReference type="EMBL" id="BAAAUD010000001">
    <property type="protein sequence ID" value="GAA2920378.1"/>
    <property type="molecule type" value="Genomic_DNA"/>
</dbReference>
<proteinExistence type="predicted"/>
<sequence>MHGALADGDVDVVVGDDAGEALGDAVQFYGGGRAGRVDDALSLAERSGGREAESRDAGMRECGDAERGETIVLRERLRA</sequence>
<organism evidence="1 2">
    <name type="scientific">Streptomyces enissocaesilis</name>
    <dbReference type="NCBI Taxonomy" id="332589"/>
    <lineage>
        <taxon>Bacteria</taxon>
        <taxon>Bacillati</taxon>
        <taxon>Actinomycetota</taxon>
        <taxon>Actinomycetes</taxon>
        <taxon>Kitasatosporales</taxon>
        <taxon>Streptomycetaceae</taxon>
        <taxon>Streptomyces</taxon>
        <taxon>Streptomyces rochei group</taxon>
    </lineage>
</organism>
<gene>
    <name evidence="1" type="ORF">GCM10010446_00450</name>
</gene>